<dbReference type="VEuPathDB" id="PlasmoDB:AK88_05526"/>
<evidence type="ECO:0000313" key="3">
    <source>
        <dbReference type="Proteomes" id="UP000054561"/>
    </source>
</evidence>
<feature type="compositionally biased region" description="Basic residues" evidence="1">
    <location>
        <begin position="14"/>
        <end position="32"/>
    </location>
</feature>
<keyword evidence="3" id="KW-1185">Reference proteome</keyword>
<dbReference type="GeneID" id="24270840"/>
<gene>
    <name evidence="2" type="ORF">AK88_05526</name>
</gene>
<feature type="compositionally biased region" description="Basic and acidic residues" evidence="1">
    <location>
        <begin position="1"/>
        <end position="13"/>
    </location>
</feature>
<dbReference type="EMBL" id="KQ030403">
    <property type="protein sequence ID" value="KJP84847.1"/>
    <property type="molecule type" value="Genomic_DNA"/>
</dbReference>
<protein>
    <submittedName>
        <fullName evidence="2">Uncharacterized protein</fullName>
    </submittedName>
</protein>
<evidence type="ECO:0000256" key="1">
    <source>
        <dbReference type="SAM" id="MobiDB-lite"/>
    </source>
</evidence>
<dbReference type="AlphaFoldDB" id="A0A0D9QDE4"/>
<name>A0A0D9QDE4_PLAFR</name>
<sequence length="86" mass="9821">MPEKEAQNAQEHKNKGKKNKIKKTTKKKKHLNAKPPKLEDCETVTPDSLNHKSGFQNHRILESILLNFKPHGILYPKSINPRTLGS</sequence>
<proteinExistence type="predicted"/>
<dbReference type="RefSeq" id="XP_012338551.1">
    <property type="nucleotide sequence ID" value="XM_012483128.1"/>
</dbReference>
<accession>A0A0D9QDE4</accession>
<dbReference type="Proteomes" id="UP000054561">
    <property type="component" value="Unassembled WGS sequence"/>
</dbReference>
<organism evidence="2 3">
    <name type="scientific">Plasmodium fragile</name>
    <dbReference type="NCBI Taxonomy" id="5857"/>
    <lineage>
        <taxon>Eukaryota</taxon>
        <taxon>Sar</taxon>
        <taxon>Alveolata</taxon>
        <taxon>Apicomplexa</taxon>
        <taxon>Aconoidasida</taxon>
        <taxon>Haemosporida</taxon>
        <taxon>Plasmodiidae</taxon>
        <taxon>Plasmodium</taxon>
        <taxon>Plasmodium (Plasmodium)</taxon>
    </lineage>
</organism>
<feature type="region of interest" description="Disordered" evidence="1">
    <location>
        <begin position="1"/>
        <end position="53"/>
    </location>
</feature>
<reference evidence="2 3" key="1">
    <citation type="submission" date="2014-03" db="EMBL/GenBank/DDBJ databases">
        <title>The Genome Sequence of Plasmodium fragile nilgiri.</title>
        <authorList>
            <consortium name="The Broad Institute Genomics Platform"/>
            <consortium name="The Broad Institute Genome Sequencing Center for Infectious Disease"/>
            <person name="Neafsey D."/>
            <person name="Duraisingh M."/>
            <person name="Young S.K."/>
            <person name="Zeng Q."/>
            <person name="Gargeya S."/>
            <person name="Abouelleil A."/>
            <person name="Alvarado L."/>
            <person name="Chapman S.B."/>
            <person name="Gainer-Dewar J."/>
            <person name="Goldberg J."/>
            <person name="Griggs A."/>
            <person name="Gujja S."/>
            <person name="Hansen M."/>
            <person name="Howarth C."/>
            <person name="Imamovic A."/>
            <person name="Larimer J."/>
            <person name="Pearson M."/>
            <person name="Poon T.W."/>
            <person name="Priest M."/>
            <person name="Roberts A."/>
            <person name="Saif S."/>
            <person name="Shea T."/>
            <person name="Sykes S."/>
            <person name="Wortman J."/>
            <person name="Nusbaum C."/>
            <person name="Birren B."/>
        </authorList>
    </citation>
    <scope>NUCLEOTIDE SEQUENCE [LARGE SCALE GENOMIC DNA]</scope>
    <source>
        <strain evidence="3">nilgiri</strain>
    </source>
</reference>
<evidence type="ECO:0000313" key="2">
    <source>
        <dbReference type="EMBL" id="KJP84847.1"/>
    </source>
</evidence>